<comment type="caution">
    <text evidence="1">The sequence shown here is derived from an EMBL/GenBank/DDBJ whole genome shotgun (WGS) entry which is preliminary data.</text>
</comment>
<dbReference type="Proteomes" id="UP001179952">
    <property type="component" value="Unassembled WGS sequence"/>
</dbReference>
<evidence type="ECO:0000313" key="1">
    <source>
        <dbReference type="EMBL" id="KAK1265001.1"/>
    </source>
</evidence>
<sequence length="139" mass="15563">MDGVIRKGICEAAYGLPLGALGLIFGKLKWEGVIMSFPPNYPDPAHPRFPSVRFTSEMWNVYPDVLACISILLAHGDDPNGYGLASLRWTSVHKYLQCFVGDVNARQHSTYEKQDIFLVVAAGIMTDWALGKHRWLKQV</sequence>
<dbReference type="InterPro" id="IPR016135">
    <property type="entry name" value="UBQ-conjugating_enzyme/RWD"/>
</dbReference>
<dbReference type="SUPFAM" id="SSF54495">
    <property type="entry name" value="UBC-like"/>
    <property type="match status" value="1"/>
</dbReference>
<dbReference type="EMBL" id="JAUJYN010000008">
    <property type="protein sequence ID" value="KAK1265001.1"/>
    <property type="molecule type" value="Genomic_DNA"/>
</dbReference>
<keyword evidence="2" id="KW-1185">Reference proteome</keyword>
<reference evidence="1" key="1">
    <citation type="journal article" date="2023" name="Nat. Commun.">
        <title>Diploid and tetraploid genomes of Acorus and the evolution of monocots.</title>
        <authorList>
            <person name="Ma L."/>
            <person name="Liu K.W."/>
            <person name="Li Z."/>
            <person name="Hsiao Y.Y."/>
            <person name="Qi Y."/>
            <person name="Fu T."/>
            <person name="Tang G.D."/>
            <person name="Zhang D."/>
            <person name="Sun W.H."/>
            <person name="Liu D.K."/>
            <person name="Li Y."/>
            <person name="Chen G.Z."/>
            <person name="Liu X.D."/>
            <person name="Liao X.Y."/>
            <person name="Jiang Y.T."/>
            <person name="Yu X."/>
            <person name="Hao Y."/>
            <person name="Huang J."/>
            <person name="Zhao X.W."/>
            <person name="Ke S."/>
            <person name="Chen Y.Y."/>
            <person name="Wu W.L."/>
            <person name="Hsu J.L."/>
            <person name="Lin Y.F."/>
            <person name="Huang M.D."/>
            <person name="Li C.Y."/>
            <person name="Huang L."/>
            <person name="Wang Z.W."/>
            <person name="Zhao X."/>
            <person name="Zhong W.Y."/>
            <person name="Peng D.H."/>
            <person name="Ahmad S."/>
            <person name="Lan S."/>
            <person name="Zhang J.S."/>
            <person name="Tsai W.C."/>
            <person name="Van de Peer Y."/>
            <person name="Liu Z.J."/>
        </authorList>
    </citation>
    <scope>NUCLEOTIDE SEQUENCE</scope>
    <source>
        <strain evidence="1">SCP</strain>
    </source>
</reference>
<accession>A0AAV9ALK7</accession>
<name>A0AAV9ALK7_ACOGR</name>
<gene>
    <name evidence="1" type="ORF">QJS04_geneDACA011228</name>
</gene>
<evidence type="ECO:0000313" key="2">
    <source>
        <dbReference type="Proteomes" id="UP001179952"/>
    </source>
</evidence>
<dbReference type="Gene3D" id="3.10.110.10">
    <property type="entry name" value="Ubiquitin Conjugating Enzyme"/>
    <property type="match status" value="1"/>
</dbReference>
<protein>
    <submittedName>
        <fullName evidence="1">Ubiquitin-conjugating enzyme E2 7</fullName>
    </submittedName>
</protein>
<organism evidence="1 2">
    <name type="scientific">Acorus gramineus</name>
    <name type="common">Dwarf sweet flag</name>
    <dbReference type="NCBI Taxonomy" id="55184"/>
    <lineage>
        <taxon>Eukaryota</taxon>
        <taxon>Viridiplantae</taxon>
        <taxon>Streptophyta</taxon>
        <taxon>Embryophyta</taxon>
        <taxon>Tracheophyta</taxon>
        <taxon>Spermatophyta</taxon>
        <taxon>Magnoliopsida</taxon>
        <taxon>Liliopsida</taxon>
        <taxon>Acoraceae</taxon>
        <taxon>Acorus</taxon>
    </lineage>
</organism>
<proteinExistence type="predicted"/>
<reference evidence="1" key="2">
    <citation type="submission" date="2023-06" db="EMBL/GenBank/DDBJ databases">
        <authorList>
            <person name="Ma L."/>
            <person name="Liu K.-W."/>
            <person name="Li Z."/>
            <person name="Hsiao Y.-Y."/>
            <person name="Qi Y."/>
            <person name="Fu T."/>
            <person name="Tang G."/>
            <person name="Zhang D."/>
            <person name="Sun W.-H."/>
            <person name="Liu D.-K."/>
            <person name="Li Y."/>
            <person name="Chen G.-Z."/>
            <person name="Liu X.-D."/>
            <person name="Liao X.-Y."/>
            <person name="Jiang Y.-T."/>
            <person name="Yu X."/>
            <person name="Hao Y."/>
            <person name="Huang J."/>
            <person name="Zhao X.-W."/>
            <person name="Ke S."/>
            <person name="Chen Y.-Y."/>
            <person name="Wu W.-L."/>
            <person name="Hsu J.-L."/>
            <person name="Lin Y.-F."/>
            <person name="Huang M.-D."/>
            <person name="Li C.-Y."/>
            <person name="Huang L."/>
            <person name="Wang Z.-W."/>
            <person name="Zhao X."/>
            <person name="Zhong W.-Y."/>
            <person name="Peng D.-H."/>
            <person name="Ahmad S."/>
            <person name="Lan S."/>
            <person name="Zhang J.-S."/>
            <person name="Tsai W.-C."/>
            <person name="Van De Peer Y."/>
            <person name="Liu Z.-J."/>
        </authorList>
    </citation>
    <scope>NUCLEOTIDE SEQUENCE</scope>
    <source>
        <strain evidence="1">SCP</strain>
        <tissue evidence="1">Leaves</tissue>
    </source>
</reference>
<dbReference type="AlphaFoldDB" id="A0AAV9ALK7"/>